<sequence length="170" mass="18808">MSDQNPESHVQRMKARVRDVARRSTIGSTIANLGDAVWTSSVATLGERTGTYVRNSWLYTWLTKEPEPEVIVIDLRETWTVGPVIALLDWAIDRTLPYWCGSAIKRGLDRAVALAERAGETRAGQLLIRVLEPPAPPEEQPTQSNRDTEEPRAASSNRDGGETGSINDEP</sequence>
<evidence type="ECO:0000313" key="2">
    <source>
        <dbReference type="EMBL" id="SHH68142.1"/>
    </source>
</evidence>
<proteinExistence type="predicted"/>
<evidence type="ECO:0000313" key="3">
    <source>
        <dbReference type="Proteomes" id="UP000184357"/>
    </source>
</evidence>
<organism evidence="2 3">
    <name type="scientific">Halobaculum gomorrense</name>
    <dbReference type="NCBI Taxonomy" id="43928"/>
    <lineage>
        <taxon>Archaea</taxon>
        <taxon>Methanobacteriati</taxon>
        <taxon>Methanobacteriota</taxon>
        <taxon>Stenosarchaea group</taxon>
        <taxon>Halobacteria</taxon>
        <taxon>Halobacteriales</taxon>
        <taxon>Haloferacaceae</taxon>
        <taxon>Halobaculum</taxon>
    </lineage>
</organism>
<protein>
    <submittedName>
        <fullName evidence="2">Uncharacterized protein</fullName>
    </submittedName>
</protein>
<dbReference type="RefSeq" id="WP_073311393.1">
    <property type="nucleotide sequence ID" value="NZ_FQWV01000013.1"/>
</dbReference>
<dbReference type="STRING" id="43928.SAMN05443636_3183"/>
<keyword evidence="3" id="KW-1185">Reference proteome</keyword>
<gene>
    <name evidence="2" type="ORF">SAMN05443636_3183</name>
</gene>
<dbReference type="AlphaFoldDB" id="A0A1M5UYQ9"/>
<feature type="region of interest" description="Disordered" evidence="1">
    <location>
        <begin position="130"/>
        <end position="170"/>
    </location>
</feature>
<name>A0A1M5UYQ9_9EURY</name>
<evidence type="ECO:0000256" key="1">
    <source>
        <dbReference type="SAM" id="MobiDB-lite"/>
    </source>
</evidence>
<reference evidence="2 3" key="1">
    <citation type="submission" date="2016-11" db="EMBL/GenBank/DDBJ databases">
        <authorList>
            <person name="Jaros S."/>
            <person name="Januszkiewicz K."/>
            <person name="Wedrychowicz H."/>
        </authorList>
    </citation>
    <scope>NUCLEOTIDE SEQUENCE [LARGE SCALE GENOMIC DNA]</scope>
    <source>
        <strain evidence="2 3">DSM 9297</strain>
    </source>
</reference>
<dbReference type="OrthoDB" id="205900at2157"/>
<dbReference type="EMBL" id="FQWV01000013">
    <property type="protein sequence ID" value="SHH68142.1"/>
    <property type="molecule type" value="Genomic_DNA"/>
</dbReference>
<accession>A0A1M5UYQ9</accession>
<dbReference type="Proteomes" id="UP000184357">
    <property type="component" value="Unassembled WGS sequence"/>
</dbReference>